<protein>
    <submittedName>
        <fullName evidence="7">Lipid A core-O-antigen ligase</fullName>
    </submittedName>
</protein>
<keyword evidence="4 5" id="KW-0472">Membrane</keyword>
<feature type="transmembrane region" description="Helical" evidence="5">
    <location>
        <begin position="54"/>
        <end position="75"/>
    </location>
</feature>
<keyword evidence="2 5" id="KW-0812">Transmembrane</keyword>
<dbReference type="PANTHER" id="PTHR37422">
    <property type="entry name" value="TEICHURONIC ACID BIOSYNTHESIS PROTEIN TUAE"/>
    <property type="match status" value="1"/>
</dbReference>
<evidence type="ECO:0000259" key="6">
    <source>
        <dbReference type="Pfam" id="PF04932"/>
    </source>
</evidence>
<evidence type="ECO:0000256" key="5">
    <source>
        <dbReference type="SAM" id="Phobius"/>
    </source>
</evidence>
<dbReference type="OrthoDB" id="8554812at2"/>
<accession>A4ACC3</accession>
<feature type="transmembrane region" description="Helical" evidence="5">
    <location>
        <begin position="186"/>
        <end position="202"/>
    </location>
</feature>
<dbReference type="AlphaFoldDB" id="A4ACC3"/>
<reference evidence="7 8" key="2">
    <citation type="journal article" date="2009" name="PLoS ONE">
        <title>The photosynthetic apparatus and its regulation in the aerobic gammaproteobacterium Congregibacter litoralis gen. nov., sp. nov.</title>
        <authorList>
            <person name="Spring S."/>
            <person name="Lunsdorf H."/>
            <person name="Fuchs B.M."/>
            <person name="Tindall B.J."/>
        </authorList>
    </citation>
    <scope>NUCLEOTIDE SEQUENCE [LARGE SCALE GENOMIC DNA]</scope>
    <source>
        <strain evidence="7">KT71</strain>
    </source>
</reference>
<gene>
    <name evidence="7" type="ORF">KT71_13230</name>
</gene>
<keyword evidence="7" id="KW-0436">Ligase</keyword>
<feature type="transmembrane region" description="Helical" evidence="5">
    <location>
        <begin position="12"/>
        <end position="42"/>
    </location>
</feature>
<evidence type="ECO:0000256" key="4">
    <source>
        <dbReference type="ARBA" id="ARBA00023136"/>
    </source>
</evidence>
<dbReference type="Pfam" id="PF04932">
    <property type="entry name" value="Wzy_C"/>
    <property type="match status" value="1"/>
</dbReference>
<feature type="transmembrane region" description="Helical" evidence="5">
    <location>
        <begin position="375"/>
        <end position="393"/>
    </location>
</feature>
<feature type="transmembrane region" description="Helical" evidence="5">
    <location>
        <begin position="208"/>
        <end position="225"/>
    </location>
</feature>
<dbReference type="GO" id="GO:0016020">
    <property type="term" value="C:membrane"/>
    <property type="evidence" value="ECO:0007669"/>
    <property type="project" value="UniProtKB-SubCell"/>
</dbReference>
<organism evidence="7 8">
    <name type="scientific">Congregibacter litoralis KT71</name>
    <dbReference type="NCBI Taxonomy" id="314285"/>
    <lineage>
        <taxon>Bacteria</taxon>
        <taxon>Pseudomonadati</taxon>
        <taxon>Pseudomonadota</taxon>
        <taxon>Gammaproteobacteria</taxon>
        <taxon>Cellvibrionales</taxon>
        <taxon>Halieaceae</taxon>
        <taxon>Congregibacter</taxon>
    </lineage>
</organism>
<feature type="domain" description="O-antigen ligase-related" evidence="6">
    <location>
        <begin position="192"/>
        <end position="353"/>
    </location>
</feature>
<feature type="transmembrane region" description="Helical" evidence="5">
    <location>
        <begin position="117"/>
        <end position="138"/>
    </location>
</feature>
<feature type="transmembrane region" description="Helical" evidence="5">
    <location>
        <begin position="163"/>
        <end position="181"/>
    </location>
</feature>
<comment type="caution">
    <text evidence="7">The sequence shown here is derived from an EMBL/GenBank/DDBJ whole genome shotgun (WGS) entry which is preliminary data.</text>
</comment>
<proteinExistence type="predicted"/>
<keyword evidence="8" id="KW-1185">Reference proteome</keyword>
<dbReference type="eggNOG" id="COG3307">
    <property type="taxonomic scope" value="Bacteria"/>
</dbReference>
<dbReference type="Proteomes" id="UP000019205">
    <property type="component" value="Chromosome"/>
</dbReference>
<dbReference type="InterPro" id="IPR007016">
    <property type="entry name" value="O-antigen_ligase-rel_domated"/>
</dbReference>
<feature type="transmembrane region" description="Helical" evidence="5">
    <location>
        <begin position="399"/>
        <end position="415"/>
    </location>
</feature>
<reference evidence="7 8" key="1">
    <citation type="journal article" date="2007" name="Proc. Natl. Acad. Sci. U.S.A.">
        <title>Characterization of a marine gammaproteobacterium capable of aerobic anoxygenic photosynthesis.</title>
        <authorList>
            <person name="Fuchs B.M."/>
            <person name="Spring S."/>
            <person name="Teeling H."/>
            <person name="Quast C."/>
            <person name="Wulf J."/>
            <person name="Schattenhofer M."/>
            <person name="Yan S."/>
            <person name="Ferriera S."/>
            <person name="Johnson J."/>
            <person name="Glockner F.O."/>
            <person name="Amann R."/>
        </authorList>
    </citation>
    <scope>NUCLEOTIDE SEQUENCE [LARGE SCALE GENOMIC DNA]</scope>
    <source>
        <strain evidence="7">KT71</strain>
    </source>
</reference>
<keyword evidence="3 5" id="KW-1133">Transmembrane helix</keyword>
<dbReference type="GO" id="GO:0016874">
    <property type="term" value="F:ligase activity"/>
    <property type="evidence" value="ECO:0007669"/>
    <property type="project" value="UniProtKB-KW"/>
</dbReference>
<feature type="transmembrane region" description="Helical" evidence="5">
    <location>
        <begin position="87"/>
        <end position="105"/>
    </location>
</feature>
<dbReference type="STRING" id="314285.KT71_13230"/>
<feature type="transmembrane region" description="Helical" evidence="5">
    <location>
        <begin position="341"/>
        <end position="363"/>
    </location>
</feature>
<dbReference type="EMBL" id="AAOA02000001">
    <property type="protein sequence ID" value="EAQ96351.2"/>
    <property type="molecule type" value="Genomic_DNA"/>
</dbReference>
<evidence type="ECO:0000313" key="8">
    <source>
        <dbReference type="Proteomes" id="UP000019205"/>
    </source>
</evidence>
<dbReference type="HOGENOM" id="CLU_599737_0_0_6"/>
<evidence type="ECO:0000256" key="2">
    <source>
        <dbReference type="ARBA" id="ARBA00022692"/>
    </source>
</evidence>
<name>A4ACC3_9GAMM</name>
<dbReference type="PANTHER" id="PTHR37422:SF21">
    <property type="entry name" value="EXOQ-LIKE PROTEIN"/>
    <property type="match status" value="1"/>
</dbReference>
<evidence type="ECO:0000256" key="1">
    <source>
        <dbReference type="ARBA" id="ARBA00004141"/>
    </source>
</evidence>
<dbReference type="InterPro" id="IPR051533">
    <property type="entry name" value="WaaL-like"/>
</dbReference>
<comment type="subcellular location">
    <subcellularLocation>
        <location evidence="1">Membrane</location>
        <topology evidence="1">Multi-pass membrane protein</topology>
    </subcellularLocation>
</comment>
<dbReference type="RefSeq" id="WP_023659714.1">
    <property type="nucleotide sequence ID" value="NZ_CM002299.1"/>
</dbReference>
<sequence>MSWLRFPFPALLLVLAVVLLPFGRMIEIPMGLLAIAGLLMVLRAKGLCGASHGNLLLALIAAFAVPMLISLPDAIALKKASLTTLGTLRYAMSCAALLCWFQCYSEEPLERDGLLRALGLAVALLLTLWCVDGLWQFATGSNVLGYGVGEGYINGLFGDDDNIKFGVALAFLLPVGLVYGLRHWPPVVVGGFLLLVLILIVLSGKRAAWISVSVELAALGIYYFFRGRLGLLKVVAVLAVGIAALTFAYQSSDWVRERSVVIVSALDEPSYTAVNKATGLRLPIWRTALAMGEAHWINGVGPRGFRYAYRDFAVEGDRWARPAGEAGGAKASHAHQLLLELWAETGVVGLMGYGIFLFLLGSAWQRGDAHARSRALPYGVALVGVLFPLNTHLAWYSSWHALLLWLFIGVFLLALSEKRSPENDQAIAELHS</sequence>
<evidence type="ECO:0000313" key="7">
    <source>
        <dbReference type="EMBL" id="EAQ96351.2"/>
    </source>
</evidence>
<evidence type="ECO:0000256" key="3">
    <source>
        <dbReference type="ARBA" id="ARBA00022989"/>
    </source>
</evidence>
<feature type="transmembrane region" description="Helical" evidence="5">
    <location>
        <begin position="230"/>
        <end position="249"/>
    </location>
</feature>